<evidence type="ECO:0000313" key="2">
    <source>
        <dbReference type="Proteomes" id="UP000184342"/>
    </source>
</evidence>
<reference evidence="1 2" key="1">
    <citation type="submission" date="2016-11" db="EMBL/GenBank/DDBJ databases">
        <authorList>
            <person name="Jaros S."/>
            <person name="Januszkiewicz K."/>
            <person name="Wedrychowicz H."/>
        </authorList>
    </citation>
    <scope>NUCLEOTIDE SEQUENCE [LARGE SCALE GENOMIC DNA]</scope>
    <source>
        <strain evidence="1 2">DSM 15970</strain>
    </source>
</reference>
<accession>A0A1M6EJ35</accession>
<evidence type="ECO:0000313" key="1">
    <source>
        <dbReference type="EMBL" id="SHI85441.1"/>
    </source>
</evidence>
<dbReference type="RefSeq" id="WP_073993187.1">
    <property type="nucleotide sequence ID" value="NZ_FQYT01000008.1"/>
</dbReference>
<gene>
    <name evidence="1" type="ORF">SAMN02745691_00923</name>
</gene>
<dbReference type="Proteomes" id="UP000184342">
    <property type="component" value="Unassembled WGS sequence"/>
</dbReference>
<keyword evidence="2" id="KW-1185">Reference proteome</keyword>
<dbReference type="AlphaFoldDB" id="A0A1M6EJ35"/>
<dbReference type="STRING" id="1122934.SAMN02745691_00923"/>
<sequence length="62" mass="7659">MDIKQFEKYLHEFRLAYEEWQRNMETELNETQEKMTDEDLISISLIDSMEKFRKLNKGNKNK</sequence>
<name>A0A1M6EJ35_9FIRM</name>
<dbReference type="EMBL" id="FQYT01000008">
    <property type="protein sequence ID" value="SHI85441.1"/>
    <property type="molecule type" value="Genomic_DNA"/>
</dbReference>
<proteinExistence type="predicted"/>
<organism evidence="1 2">
    <name type="scientific">Parasporobacterium paucivorans DSM 15970</name>
    <dbReference type="NCBI Taxonomy" id="1122934"/>
    <lineage>
        <taxon>Bacteria</taxon>
        <taxon>Bacillati</taxon>
        <taxon>Bacillota</taxon>
        <taxon>Clostridia</taxon>
        <taxon>Lachnospirales</taxon>
        <taxon>Lachnospiraceae</taxon>
        <taxon>Parasporobacterium</taxon>
    </lineage>
</organism>
<protein>
    <submittedName>
        <fullName evidence="1">Uncharacterized protein</fullName>
    </submittedName>
</protein>